<feature type="domain" description="HTH araC/xylS-type" evidence="5">
    <location>
        <begin position="418"/>
        <end position="516"/>
    </location>
</feature>
<dbReference type="InterPro" id="IPR001789">
    <property type="entry name" value="Sig_transdc_resp-reg_receiver"/>
</dbReference>
<feature type="modified residue" description="4-aspartylphosphate" evidence="4">
    <location>
        <position position="57"/>
    </location>
</feature>
<dbReference type="PANTHER" id="PTHR43280">
    <property type="entry name" value="ARAC-FAMILY TRANSCRIPTIONAL REGULATOR"/>
    <property type="match status" value="1"/>
</dbReference>
<evidence type="ECO:0000259" key="6">
    <source>
        <dbReference type="PROSITE" id="PS50110"/>
    </source>
</evidence>
<dbReference type="SMART" id="SM00448">
    <property type="entry name" value="REC"/>
    <property type="match status" value="1"/>
</dbReference>
<dbReference type="SMART" id="SM00342">
    <property type="entry name" value="HTH_ARAC"/>
    <property type="match status" value="1"/>
</dbReference>
<evidence type="ECO:0000313" key="8">
    <source>
        <dbReference type="Proteomes" id="UP000467637"/>
    </source>
</evidence>
<proteinExistence type="predicted"/>
<keyword evidence="2" id="KW-0238">DNA-binding</keyword>
<dbReference type="Gene3D" id="1.10.10.60">
    <property type="entry name" value="Homeodomain-like"/>
    <property type="match status" value="2"/>
</dbReference>
<dbReference type="Proteomes" id="UP000467637">
    <property type="component" value="Unassembled WGS sequence"/>
</dbReference>
<evidence type="ECO:0000256" key="2">
    <source>
        <dbReference type="ARBA" id="ARBA00023125"/>
    </source>
</evidence>
<dbReference type="CDD" id="cd17536">
    <property type="entry name" value="REC_YesN-like"/>
    <property type="match status" value="1"/>
</dbReference>
<name>A0ABW9UET5_9BACL</name>
<evidence type="ECO:0000256" key="3">
    <source>
        <dbReference type="ARBA" id="ARBA00023163"/>
    </source>
</evidence>
<evidence type="ECO:0000259" key="5">
    <source>
        <dbReference type="PROSITE" id="PS01124"/>
    </source>
</evidence>
<dbReference type="InterPro" id="IPR018060">
    <property type="entry name" value="HTH_AraC"/>
</dbReference>
<dbReference type="SUPFAM" id="SSF46689">
    <property type="entry name" value="Homeodomain-like"/>
    <property type="match status" value="2"/>
</dbReference>
<keyword evidence="3" id="KW-0804">Transcription</keyword>
<dbReference type="Pfam" id="PF12833">
    <property type="entry name" value="HTH_18"/>
    <property type="match status" value="1"/>
</dbReference>
<organism evidence="7 8">
    <name type="scientific">Paenibacillus anseongense</name>
    <dbReference type="NCBI Taxonomy" id="2682845"/>
    <lineage>
        <taxon>Bacteria</taxon>
        <taxon>Bacillati</taxon>
        <taxon>Bacillota</taxon>
        <taxon>Bacilli</taxon>
        <taxon>Bacillales</taxon>
        <taxon>Paenibacillaceae</taxon>
        <taxon>Paenibacillus</taxon>
    </lineage>
</organism>
<sequence>MARFHVMIVDDEVLAIQHLKQLIDWEEHGFTLAGESARPKQALSMIEQLKPELIFVDIRMPQMDGLTFCKEALALNPTVKLILLSSYKEFEYAKEAIRLGVFNYLVKHELDHVSLTKELEAVRKAIQDDYNKQGIMIKQALRELTAGNVSSFELLELVPKHKLDAGQVFMYILIEKDTPFPVIPGYMTDSNSLVELEKNLLREREDVLGIAYKESGRLGLVVILESGRSMKAAAELQFFTARAIQNAFLRLQAFETVSIVYSGLFRKLEDLPDIHRQAQEAQAVRFMIGSGLISSIEDQQKRVNSNRRPNLPDINAGEWEQLYSLHGLDSLLEALDKTFQDIQEAYSTERLSELCTALTGWIDRHRTERGLPVLKQLCQQGQIWTEQWRTLHGIQLWLTEMVKMTFQREQQPFSRKVREALEFMNSHYSKEISTEEIAMQVGLSGEHFRHIFKEETGQTVLDAITDIRMNNAKKLLQSGHYKLYEVAELVGYRSSYYFTKTFRKQTGFHPHAFVEQSKEGRIR</sequence>
<dbReference type="InterPro" id="IPR011006">
    <property type="entry name" value="CheY-like_superfamily"/>
</dbReference>
<dbReference type="RefSeq" id="WP_157320320.1">
    <property type="nucleotide sequence ID" value="NZ_WSEM01000016.1"/>
</dbReference>
<comment type="caution">
    <text evidence="7">The sequence shown here is derived from an EMBL/GenBank/DDBJ whole genome shotgun (WGS) entry which is preliminary data.</text>
</comment>
<keyword evidence="1" id="KW-0805">Transcription regulation</keyword>
<dbReference type="Gene3D" id="3.40.50.2300">
    <property type="match status" value="1"/>
</dbReference>
<evidence type="ECO:0000313" key="7">
    <source>
        <dbReference type="EMBL" id="MVQ36375.1"/>
    </source>
</evidence>
<protein>
    <submittedName>
        <fullName evidence="7">Response regulator</fullName>
    </submittedName>
</protein>
<dbReference type="SUPFAM" id="SSF52172">
    <property type="entry name" value="CheY-like"/>
    <property type="match status" value="1"/>
</dbReference>
<dbReference type="PROSITE" id="PS50110">
    <property type="entry name" value="RESPONSE_REGULATORY"/>
    <property type="match status" value="1"/>
</dbReference>
<dbReference type="EMBL" id="WSEM01000016">
    <property type="protein sequence ID" value="MVQ36375.1"/>
    <property type="molecule type" value="Genomic_DNA"/>
</dbReference>
<evidence type="ECO:0000256" key="4">
    <source>
        <dbReference type="PROSITE-ProRule" id="PRU00169"/>
    </source>
</evidence>
<dbReference type="PROSITE" id="PS01124">
    <property type="entry name" value="HTH_ARAC_FAMILY_2"/>
    <property type="match status" value="1"/>
</dbReference>
<reference evidence="7 8" key="1">
    <citation type="submission" date="2019-12" db="EMBL/GenBank/DDBJ databases">
        <authorList>
            <person name="Huq M.A."/>
        </authorList>
    </citation>
    <scope>NUCLEOTIDE SEQUENCE [LARGE SCALE GENOMIC DNA]</scope>
    <source>
        <strain evidence="7 8">MAH-34</strain>
    </source>
</reference>
<gene>
    <name evidence="7" type="ORF">GON05_17335</name>
</gene>
<evidence type="ECO:0000256" key="1">
    <source>
        <dbReference type="ARBA" id="ARBA00023015"/>
    </source>
</evidence>
<keyword evidence="4" id="KW-0597">Phosphoprotein</keyword>
<accession>A0ABW9UET5</accession>
<dbReference type="PANTHER" id="PTHR43280:SF28">
    <property type="entry name" value="HTH-TYPE TRANSCRIPTIONAL ACTIVATOR RHAS"/>
    <property type="match status" value="1"/>
</dbReference>
<keyword evidence="8" id="KW-1185">Reference proteome</keyword>
<dbReference type="InterPro" id="IPR009057">
    <property type="entry name" value="Homeodomain-like_sf"/>
</dbReference>
<dbReference type="Pfam" id="PF00072">
    <property type="entry name" value="Response_reg"/>
    <property type="match status" value="1"/>
</dbReference>
<feature type="domain" description="Response regulatory" evidence="6">
    <location>
        <begin position="5"/>
        <end position="122"/>
    </location>
</feature>